<protein>
    <submittedName>
        <fullName evidence="2">Uncharacterized protein</fullName>
    </submittedName>
</protein>
<reference evidence="3" key="1">
    <citation type="submission" date="2016-10" db="EMBL/GenBank/DDBJ databases">
        <authorList>
            <person name="Varghese N."/>
            <person name="Submissions S."/>
        </authorList>
    </citation>
    <scope>NUCLEOTIDE SEQUENCE [LARGE SCALE GENOMIC DNA]</scope>
    <source>
        <strain evidence="3">CGMCC 1.10683</strain>
    </source>
</reference>
<proteinExistence type="predicted"/>
<dbReference type="EMBL" id="FOZV01000009">
    <property type="protein sequence ID" value="SFS87400.1"/>
    <property type="molecule type" value="Genomic_DNA"/>
</dbReference>
<keyword evidence="1" id="KW-0732">Signal</keyword>
<keyword evidence="3" id="KW-1185">Reference proteome</keyword>
<evidence type="ECO:0000313" key="2">
    <source>
        <dbReference type="EMBL" id="SFS87400.1"/>
    </source>
</evidence>
<sequence length="156" mass="16175">MFRFAIPAVAALGLIAAAAQSGATNSASPPAADGMGWHLSHEGSMAKLAYGLPNSDQLALMMTCEPGRPTATVYGDVQPDSPRLVHASSGPAEIDPLGGGLLDETRIPTADPVLRRLVRTGTLAVDGDGGRFELTATSKERRLIGEFFAWCGGNQA</sequence>
<dbReference type="OrthoDB" id="7203442at2"/>
<name>A0A1I6TDZ7_9CAUL</name>
<dbReference type="STRING" id="871741.SAMN05192570_3165"/>
<organism evidence="2 3">
    <name type="scientific">Brevundimonas viscosa</name>
    <dbReference type="NCBI Taxonomy" id="871741"/>
    <lineage>
        <taxon>Bacteria</taxon>
        <taxon>Pseudomonadati</taxon>
        <taxon>Pseudomonadota</taxon>
        <taxon>Alphaproteobacteria</taxon>
        <taxon>Caulobacterales</taxon>
        <taxon>Caulobacteraceae</taxon>
        <taxon>Brevundimonas</taxon>
    </lineage>
</organism>
<accession>A0A1I6TDZ7</accession>
<dbReference type="Proteomes" id="UP000198788">
    <property type="component" value="Unassembled WGS sequence"/>
</dbReference>
<dbReference type="AlphaFoldDB" id="A0A1I6TDZ7"/>
<gene>
    <name evidence="2" type="ORF">SAMN05192570_3165</name>
</gene>
<feature type="signal peptide" evidence="1">
    <location>
        <begin position="1"/>
        <end position="23"/>
    </location>
</feature>
<evidence type="ECO:0000313" key="3">
    <source>
        <dbReference type="Proteomes" id="UP000198788"/>
    </source>
</evidence>
<dbReference type="RefSeq" id="WP_092313097.1">
    <property type="nucleotide sequence ID" value="NZ_FOZV01000009.1"/>
</dbReference>
<feature type="chain" id="PRO_5011459633" evidence="1">
    <location>
        <begin position="24"/>
        <end position="156"/>
    </location>
</feature>
<evidence type="ECO:0000256" key="1">
    <source>
        <dbReference type="SAM" id="SignalP"/>
    </source>
</evidence>